<proteinExistence type="predicted"/>
<evidence type="ECO:0000313" key="1">
    <source>
        <dbReference type="EMBL" id="VTR28919.1"/>
    </source>
</evidence>
<sequence>MLLEKGRIQSACVLSRGMIETHAFARILNKKIEKILTEQRELESVDNALNVLMKYINSFKI</sequence>
<accession>A0A4U9UAJ7</accession>
<dbReference type="AlphaFoldDB" id="A0A4U9UAJ7"/>
<organism evidence="1">
    <name type="scientific">Serratia fonticola</name>
    <dbReference type="NCBI Taxonomy" id="47917"/>
    <lineage>
        <taxon>Bacteria</taxon>
        <taxon>Pseudomonadati</taxon>
        <taxon>Pseudomonadota</taxon>
        <taxon>Gammaproteobacteria</taxon>
        <taxon>Enterobacterales</taxon>
        <taxon>Yersiniaceae</taxon>
        <taxon>Serratia</taxon>
    </lineage>
</organism>
<reference evidence="1" key="1">
    <citation type="submission" date="2019-05" db="EMBL/GenBank/DDBJ databases">
        <authorList>
            <consortium name="Pathogen Informatics"/>
        </authorList>
    </citation>
    <scope>NUCLEOTIDE SEQUENCE [LARGE SCALE GENOMIC DNA]</scope>
    <source>
        <strain evidence="1">NCTC12965</strain>
    </source>
</reference>
<dbReference type="EMBL" id="CABEEZ010000061">
    <property type="protein sequence ID" value="VTR28919.1"/>
    <property type="molecule type" value="Genomic_DNA"/>
</dbReference>
<gene>
    <name evidence="1" type="ORF">NCTC12965_02788</name>
</gene>
<name>A0A4U9UAJ7_SERFO</name>
<protein>
    <submittedName>
        <fullName evidence="1">Uncharacterized protein</fullName>
    </submittedName>
</protein>